<dbReference type="OrthoDB" id="28947at2759"/>
<reference evidence="4 5" key="1">
    <citation type="submission" date="2017-10" db="EMBL/GenBank/DDBJ databases">
        <title>Development of genomic resources for the powdery mildew, Erysiphe pulchra.</title>
        <authorList>
            <person name="Wadl P.A."/>
            <person name="Mack B.M."/>
            <person name="Moore G."/>
            <person name="Beltz S.B."/>
        </authorList>
    </citation>
    <scope>NUCLEOTIDE SEQUENCE [LARGE SCALE GENOMIC DNA]</scope>
    <source>
        <strain evidence="4">Cflorida</strain>
    </source>
</reference>
<protein>
    <recommendedName>
        <fullName evidence="3">CCAAT-binding factor domain-containing protein</fullName>
    </recommendedName>
</protein>
<dbReference type="EMBL" id="PEDP01000188">
    <property type="protein sequence ID" value="POS87128.1"/>
    <property type="molecule type" value="Genomic_DNA"/>
</dbReference>
<dbReference type="Pfam" id="PF03914">
    <property type="entry name" value="CBF"/>
    <property type="match status" value="1"/>
</dbReference>
<proteinExistence type="inferred from homology"/>
<accession>A0A2S4PYK8</accession>
<feature type="compositionally biased region" description="Basic and acidic residues" evidence="2">
    <location>
        <begin position="40"/>
        <end position="53"/>
    </location>
</feature>
<evidence type="ECO:0000313" key="4">
    <source>
        <dbReference type="EMBL" id="POS87128.1"/>
    </source>
</evidence>
<dbReference type="AlphaFoldDB" id="A0A2S4PYK8"/>
<dbReference type="Proteomes" id="UP000237438">
    <property type="component" value="Unassembled WGS sequence"/>
</dbReference>
<feature type="region of interest" description="Disordered" evidence="2">
    <location>
        <begin position="40"/>
        <end position="113"/>
    </location>
</feature>
<feature type="domain" description="CCAAT-binding factor" evidence="3">
    <location>
        <begin position="649"/>
        <end position="822"/>
    </location>
</feature>
<feature type="region of interest" description="Disordered" evidence="2">
    <location>
        <begin position="1"/>
        <end position="25"/>
    </location>
</feature>
<dbReference type="SUPFAM" id="SSF48371">
    <property type="entry name" value="ARM repeat"/>
    <property type="match status" value="1"/>
</dbReference>
<keyword evidence="5" id="KW-1185">Reference proteome</keyword>
<dbReference type="PANTHER" id="PTHR12048">
    <property type="entry name" value="CCAAT-BINDING FACTOR-RELATED"/>
    <property type="match status" value="1"/>
</dbReference>
<evidence type="ECO:0000313" key="5">
    <source>
        <dbReference type="Proteomes" id="UP000237438"/>
    </source>
</evidence>
<feature type="compositionally biased region" description="Acidic residues" evidence="2">
    <location>
        <begin position="992"/>
        <end position="1008"/>
    </location>
</feature>
<evidence type="ECO:0000256" key="2">
    <source>
        <dbReference type="SAM" id="MobiDB-lite"/>
    </source>
</evidence>
<sequence length="1063" mass="119635">MGKRKFSTLDTSSTTEIQKENKIPKFDLKALSTLTSKIEKGLEKQKLSSDHAFKSNKGKSAAKPGHPKNEGDKESISRNPKKKIISKVAAKGTNQDTNKNVKGNEIFSFRDSSSSQGRVKKNKIEEKILMNEILALGGTEDDLELVAGVESHSEDEDKNPQSSHPVVEKGFQNELKNFITSLGIKAAAEEIDNEVSNESVTDDSGKETPEIEESINFEKENFALPDRKALKILVSTDPNRLIFQPRSDWHETLLPPLPAKKVEDPSVYKDVIANLKGYASSLLEAENQLYASKNLSSSSSQKFLATIMKSGTLSDKISALTLVVQESPIHTVKSFESLLGLAKKRSRGQAVIALAALKDLLGTGTVLPSARRLWKFEDQPCLLGTLFENSVRYWKAGQELPGNLSQAHLISWAYEDWLKDSYFEILKIMESWCNDEIVYARSRVVTFVYELLRDKPEQEANLLRLLVNKIGDPDRKIASRTSFLILQLQNSHPLMKPIIIRSIESEILLRPGQTMHAKYYAITTLNQTILSAKESDVAKSLLKIYFELFVLVLKNNETPKSTLEAPLSKVNSKKEIQGGGSSPGKKAKAKKIIEQQSKLTTEETNEKMISALLTGVNRAFPFSNSDDITLESQMDTLFRITHSSNFNTSIQALLLIEQLATTKNLSVDRFFRTLYESLLDPRLITSSKHTLYLNLLYRALRSDFDINRVKAFVKRMVQLITLHQPPFICGILYLLRELEEKFPGIQNLTKEAEEDENNEEIYFDVPENSNSAEVQKLMRISNSAPKYDGKKRDPRHSNASNSCLWELVPFMAHFHPSVSLFAVRLLSGEKMPPKPHLPSHSLSSFLDRFVYRNAKTASHKSKGNSIMQPLAGADGKTIFLSHKAYSKNQQPVNSEVFWRKKIEDVAADEVFFHKYFNEIKSSKQSTKNLSANKSKPLQVESDDGEDEIWQALRLGYFHIDDDSLSESSMEGFESDNEVGLDASSVSQLGLENENEIDSDGDNDSDIDTETSNLYEQTSDPRELKSDRNTTSKRKRSKVKNLPLFASVNDYASILNDEKDEDFQ</sequence>
<comment type="similarity">
    <text evidence="1">Belongs to the CBF/MAK21 family.</text>
</comment>
<dbReference type="InterPro" id="IPR016024">
    <property type="entry name" value="ARM-type_fold"/>
</dbReference>
<dbReference type="PANTHER" id="PTHR12048:SF0">
    <property type="entry name" value="CCAAT_ENHANCER-BINDING PROTEIN ZETA"/>
    <property type="match status" value="1"/>
</dbReference>
<comment type="caution">
    <text evidence="4">The sequence shown here is derived from an EMBL/GenBank/DDBJ whole genome shotgun (WGS) entry which is preliminary data.</text>
</comment>
<dbReference type="InterPro" id="IPR040155">
    <property type="entry name" value="CEBPZ/Mak21-like"/>
</dbReference>
<gene>
    <name evidence="4" type="ORF">EPUL_000721</name>
</gene>
<feature type="compositionally biased region" description="Basic and acidic residues" evidence="2">
    <location>
        <begin position="67"/>
        <end position="76"/>
    </location>
</feature>
<dbReference type="GO" id="GO:0005634">
    <property type="term" value="C:nucleus"/>
    <property type="evidence" value="ECO:0007669"/>
    <property type="project" value="UniProtKB-ARBA"/>
</dbReference>
<evidence type="ECO:0000259" key="3">
    <source>
        <dbReference type="Pfam" id="PF03914"/>
    </source>
</evidence>
<organism evidence="4 5">
    <name type="scientific">Erysiphe pulchra</name>
    <dbReference type="NCBI Taxonomy" id="225359"/>
    <lineage>
        <taxon>Eukaryota</taxon>
        <taxon>Fungi</taxon>
        <taxon>Dikarya</taxon>
        <taxon>Ascomycota</taxon>
        <taxon>Pezizomycotina</taxon>
        <taxon>Leotiomycetes</taxon>
        <taxon>Erysiphales</taxon>
        <taxon>Erysiphaceae</taxon>
        <taxon>Erysiphe</taxon>
    </lineage>
</organism>
<feature type="region of interest" description="Disordered" evidence="2">
    <location>
        <begin position="992"/>
        <end position="1036"/>
    </location>
</feature>
<feature type="compositionally biased region" description="Basic and acidic residues" evidence="2">
    <location>
        <begin position="1018"/>
        <end position="1029"/>
    </location>
</feature>
<dbReference type="InterPro" id="IPR005612">
    <property type="entry name" value="CCAAT-binding_factor"/>
</dbReference>
<evidence type="ECO:0000256" key="1">
    <source>
        <dbReference type="ARBA" id="ARBA00007797"/>
    </source>
</evidence>
<feature type="compositionally biased region" description="Polar residues" evidence="2">
    <location>
        <begin position="92"/>
        <end position="101"/>
    </location>
</feature>
<dbReference type="STRING" id="225359.A0A2S4PYK8"/>
<name>A0A2S4PYK8_9PEZI</name>